<dbReference type="EMBL" id="JAENHL010000007">
    <property type="protein sequence ID" value="MBK1868978.1"/>
    <property type="molecule type" value="Genomic_DNA"/>
</dbReference>
<name>A0ACC5R8J9_9HYPH</name>
<proteinExistence type="predicted"/>
<accession>A0ACC5R8J9</accession>
<reference evidence="1" key="1">
    <citation type="submission" date="2021-01" db="EMBL/GenBank/DDBJ databases">
        <authorList>
            <person name="Sun Q."/>
        </authorList>
    </citation>
    <scope>NUCLEOTIDE SEQUENCE</scope>
    <source>
        <strain evidence="1">YIM B02566</strain>
    </source>
</reference>
<keyword evidence="2" id="KW-1185">Reference proteome</keyword>
<comment type="caution">
    <text evidence="1">The sequence shown here is derived from an EMBL/GenBank/DDBJ whole genome shotgun (WGS) entry which is preliminary data.</text>
</comment>
<evidence type="ECO:0000313" key="2">
    <source>
        <dbReference type="Proteomes" id="UP000616151"/>
    </source>
</evidence>
<sequence length="443" mass="48845">MLAAAIAPAAFGMESLASAPLLVAAWHMTSGTFLFIFIIVAGLTYLVLKFHREVESRRHAEEAAHDSRDQIEISVAAANLGLWDWDPLTDMVWTSDHCRTMLGLTGGTTMPREKFLDCLQGEERALAETRMKEAMITGRQCEAEYSLLQPDGSIQWIASRATPRSRRGGKPDHLLGVLMDITSRKQAEQEAVEQRKQLTHLTRVSVLGALSGALAHELNQPLTAILSNAQAARRILSHKRYDIAEIRQILEDIMADNMRAGDIISHLRSLLRKDEMARRRVDMNQLIDGVLAFSKSDLVLKGVRVTKDFCTDCAMIEGDPVQLQQVLLNLFVNAGEAMNQMPAPEKSLHIVTERTRAGHLRVSVTDTGEGISDSNLQFLFEPFHTTKALGLGLGLPICNWIIMAHGGQLFAQGNPGGGATFSFDLPLPIEVENEDTESSRVFG</sequence>
<gene>
    <name evidence="1" type="ORF">JHL16_21645</name>
</gene>
<protein>
    <submittedName>
        <fullName evidence="1">PAS domain-containing protein</fullName>
    </submittedName>
</protein>
<evidence type="ECO:0000313" key="1">
    <source>
        <dbReference type="EMBL" id="MBK1868978.1"/>
    </source>
</evidence>
<organism evidence="1 2">
    <name type="scientific">Taklimakanibacter albus</name>
    <dbReference type="NCBI Taxonomy" id="2800327"/>
    <lineage>
        <taxon>Bacteria</taxon>
        <taxon>Pseudomonadati</taxon>
        <taxon>Pseudomonadota</taxon>
        <taxon>Alphaproteobacteria</taxon>
        <taxon>Hyphomicrobiales</taxon>
        <taxon>Aestuariivirgaceae</taxon>
        <taxon>Taklimakanibacter</taxon>
    </lineage>
</organism>
<dbReference type="Proteomes" id="UP000616151">
    <property type="component" value="Unassembled WGS sequence"/>
</dbReference>